<comment type="similarity">
    <text evidence="1">Belongs to the LysR transcriptional regulatory family.</text>
</comment>
<keyword evidence="7" id="KW-1185">Reference proteome</keyword>
<keyword evidence="2" id="KW-0805">Transcription regulation</keyword>
<dbReference type="Proteomes" id="UP000830115">
    <property type="component" value="Chromosome"/>
</dbReference>
<dbReference type="SUPFAM" id="SSF46785">
    <property type="entry name" value="Winged helix' DNA-binding domain"/>
    <property type="match status" value="1"/>
</dbReference>
<keyword evidence="3" id="KW-0238">DNA-binding</keyword>
<feature type="domain" description="HTH lysR-type" evidence="5">
    <location>
        <begin position="3"/>
        <end position="60"/>
    </location>
</feature>
<evidence type="ECO:0000259" key="5">
    <source>
        <dbReference type="PROSITE" id="PS50931"/>
    </source>
</evidence>
<dbReference type="CDD" id="cd08414">
    <property type="entry name" value="PBP2_LTTR_aromatics_like"/>
    <property type="match status" value="1"/>
</dbReference>
<dbReference type="InterPro" id="IPR005119">
    <property type="entry name" value="LysR_subst-bd"/>
</dbReference>
<reference evidence="6" key="1">
    <citation type="submission" date="2021-10" db="EMBL/GenBank/DDBJ databases">
        <title>Streptomyces nigrumlapis sp.nov.,an antimicrobial producing actinobacterium isolated from Black Gobi rocks.</title>
        <authorList>
            <person name="Wen Y."/>
            <person name="Zhang W."/>
            <person name="Liu X.G."/>
        </authorList>
    </citation>
    <scope>NUCLEOTIDE SEQUENCE</scope>
    <source>
        <strain evidence="6">ST13-2-2</strain>
    </source>
</reference>
<keyword evidence="4" id="KW-0804">Transcription</keyword>
<dbReference type="PROSITE" id="PS50931">
    <property type="entry name" value="HTH_LYSR"/>
    <property type="match status" value="1"/>
</dbReference>
<dbReference type="EMBL" id="CP086322">
    <property type="protein sequence ID" value="UQA93158.1"/>
    <property type="molecule type" value="Genomic_DNA"/>
</dbReference>
<evidence type="ECO:0000256" key="4">
    <source>
        <dbReference type="ARBA" id="ARBA00023163"/>
    </source>
</evidence>
<protein>
    <submittedName>
        <fullName evidence="6">LysR family transcriptional regulator</fullName>
    </submittedName>
</protein>
<sequence>MNIELRHLRALAAIGDAGTITGAAAELRISQPALSRTLDQLERRVGGTLVERTTRSLRLTETGRRLCEQAHRILAELDEALAEARSGARPLRVGFAWAALGAYTVPLLRDWRRAHPDTPAEVHRLDDPETALRRGEVDVAFLRTEPADDGALITVPLYEEPRLAAVCEGDPLAGRAAVELADLAGRTIALCATASTTTAELWPTERRPRTTVEVTNVDEWLTVIATGEAVGVTAEATGHTHPHPGVRYVPITDAPHITVRAARRRDPHPEGGAFIERALHVIA</sequence>
<dbReference type="Gene3D" id="3.40.190.10">
    <property type="entry name" value="Periplasmic binding protein-like II"/>
    <property type="match status" value="2"/>
</dbReference>
<evidence type="ECO:0000256" key="2">
    <source>
        <dbReference type="ARBA" id="ARBA00023015"/>
    </source>
</evidence>
<proteinExistence type="inferred from homology"/>
<dbReference type="PANTHER" id="PTHR30346">
    <property type="entry name" value="TRANSCRIPTIONAL DUAL REGULATOR HCAR-RELATED"/>
    <property type="match status" value="1"/>
</dbReference>
<dbReference type="RefSeq" id="WP_248864020.1">
    <property type="nucleotide sequence ID" value="NZ_CP086322.1"/>
</dbReference>
<dbReference type="Gene3D" id="1.10.10.10">
    <property type="entry name" value="Winged helix-like DNA-binding domain superfamily/Winged helix DNA-binding domain"/>
    <property type="match status" value="1"/>
</dbReference>
<evidence type="ECO:0000313" key="7">
    <source>
        <dbReference type="Proteomes" id="UP000830115"/>
    </source>
</evidence>
<dbReference type="PRINTS" id="PR00039">
    <property type="entry name" value="HTHLYSR"/>
</dbReference>
<dbReference type="Pfam" id="PF03466">
    <property type="entry name" value="LysR_substrate"/>
    <property type="match status" value="1"/>
</dbReference>
<organism evidence="6 7">
    <name type="scientific">Streptomyces halobius</name>
    <dbReference type="NCBI Taxonomy" id="2879846"/>
    <lineage>
        <taxon>Bacteria</taxon>
        <taxon>Bacillati</taxon>
        <taxon>Actinomycetota</taxon>
        <taxon>Actinomycetes</taxon>
        <taxon>Kitasatosporales</taxon>
        <taxon>Streptomycetaceae</taxon>
        <taxon>Streptomyces</taxon>
    </lineage>
</organism>
<name>A0ABY4M660_9ACTN</name>
<evidence type="ECO:0000256" key="3">
    <source>
        <dbReference type="ARBA" id="ARBA00023125"/>
    </source>
</evidence>
<dbReference type="SUPFAM" id="SSF53850">
    <property type="entry name" value="Periplasmic binding protein-like II"/>
    <property type="match status" value="1"/>
</dbReference>
<dbReference type="InterPro" id="IPR036388">
    <property type="entry name" value="WH-like_DNA-bd_sf"/>
</dbReference>
<gene>
    <name evidence="6" type="ORF">K9S39_16055</name>
</gene>
<dbReference type="InterPro" id="IPR000847">
    <property type="entry name" value="LysR_HTH_N"/>
</dbReference>
<dbReference type="InterPro" id="IPR036390">
    <property type="entry name" value="WH_DNA-bd_sf"/>
</dbReference>
<dbReference type="Pfam" id="PF00126">
    <property type="entry name" value="HTH_1"/>
    <property type="match status" value="1"/>
</dbReference>
<evidence type="ECO:0000256" key="1">
    <source>
        <dbReference type="ARBA" id="ARBA00009437"/>
    </source>
</evidence>
<dbReference type="PANTHER" id="PTHR30346:SF28">
    <property type="entry name" value="HTH-TYPE TRANSCRIPTIONAL REGULATOR CYNR"/>
    <property type="match status" value="1"/>
</dbReference>
<evidence type="ECO:0000313" key="6">
    <source>
        <dbReference type="EMBL" id="UQA93158.1"/>
    </source>
</evidence>
<accession>A0ABY4M660</accession>